<evidence type="ECO:0000313" key="2">
    <source>
        <dbReference type="Proteomes" id="UP001062846"/>
    </source>
</evidence>
<keyword evidence="2" id="KW-1185">Reference proteome</keyword>
<comment type="caution">
    <text evidence="1">The sequence shown here is derived from an EMBL/GenBank/DDBJ whole genome shotgun (WGS) entry which is preliminary data.</text>
</comment>
<accession>A0ACC0M5I9</accession>
<proteinExistence type="predicted"/>
<organism evidence="1 2">
    <name type="scientific">Rhododendron molle</name>
    <name type="common">Chinese azalea</name>
    <name type="synonym">Azalea mollis</name>
    <dbReference type="NCBI Taxonomy" id="49168"/>
    <lineage>
        <taxon>Eukaryota</taxon>
        <taxon>Viridiplantae</taxon>
        <taxon>Streptophyta</taxon>
        <taxon>Embryophyta</taxon>
        <taxon>Tracheophyta</taxon>
        <taxon>Spermatophyta</taxon>
        <taxon>Magnoliopsida</taxon>
        <taxon>eudicotyledons</taxon>
        <taxon>Gunneridae</taxon>
        <taxon>Pentapetalae</taxon>
        <taxon>asterids</taxon>
        <taxon>Ericales</taxon>
        <taxon>Ericaceae</taxon>
        <taxon>Ericoideae</taxon>
        <taxon>Rhodoreae</taxon>
        <taxon>Rhododendron</taxon>
    </lineage>
</organism>
<reference evidence="1" key="1">
    <citation type="submission" date="2022-02" db="EMBL/GenBank/DDBJ databases">
        <title>Plant Genome Project.</title>
        <authorList>
            <person name="Zhang R.-G."/>
        </authorList>
    </citation>
    <scope>NUCLEOTIDE SEQUENCE</scope>
    <source>
        <strain evidence="1">AT1</strain>
    </source>
</reference>
<protein>
    <submittedName>
        <fullName evidence="1">Uncharacterized protein</fullName>
    </submittedName>
</protein>
<evidence type="ECO:0000313" key="1">
    <source>
        <dbReference type="EMBL" id="KAI8536026.1"/>
    </source>
</evidence>
<name>A0ACC0M5I9_RHOML</name>
<sequence>MPAEGFRGRRSQTNSAGAAAQTLRALQDSQRQFLKMQKQLLAAFTGLTKLISAALSKTVASQDDEPYRSMLGVATVRHHNPRSLYPPRIPCVVCSWGESLETLLEPVDGTSTPSTGPYITMALLAQQKASEASRKELAVAEASTPSAGQFITMAEVQALLTKEKAKIVVPSLPSPNTHPPYLVAILSLPYPERYT</sequence>
<gene>
    <name evidence="1" type="ORF">RHMOL_Rhmol10G0223300</name>
</gene>
<dbReference type="Proteomes" id="UP001062846">
    <property type="component" value="Chromosome 10"/>
</dbReference>
<dbReference type="EMBL" id="CM046397">
    <property type="protein sequence ID" value="KAI8536026.1"/>
    <property type="molecule type" value="Genomic_DNA"/>
</dbReference>